<evidence type="ECO:0000313" key="9">
    <source>
        <dbReference type="EMBL" id="MFC5720854.1"/>
    </source>
</evidence>
<comment type="subcellular location">
    <subcellularLocation>
        <location evidence="1">Cell membrane</location>
        <topology evidence="1">Multi-pass membrane protein</topology>
    </subcellularLocation>
</comment>
<dbReference type="InterPro" id="IPR039421">
    <property type="entry name" value="Type_1_exporter"/>
</dbReference>
<evidence type="ECO:0000256" key="1">
    <source>
        <dbReference type="ARBA" id="ARBA00004651"/>
    </source>
</evidence>
<feature type="transmembrane region" description="Helical" evidence="7">
    <location>
        <begin position="280"/>
        <end position="300"/>
    </location>
</feature>
<dbReference type="PANTHER" id="PTHR43394">
    <property type="entry name" value="ATP-DEPENDENT PERMEASE MDL1, MITOCHONDRIAL"/>
    <property type="match status" value="1"/>
</dbReference>
<dbReference type="SUPFAM" id="SSF90123">
    <property type="entry name" value="ABC transporter transmembrane region"/>
    <property type="match status" value="1"/>
</dbReference>
<accession>A0ABW0YW82</accession>
<dbReference type="Pfam" id="PF00005">
    <property type="entry name" value="ABC_tran"/>
    <property type="match status" value="1"/>
</dbReference>
<keyword evidence="6 7" id="KW-0472">Membrane</keyword>
<sequence length="614" mass="67013">MPEPAAIGYQGTKARNVMDEHSLWHLARHSPRLLGRFLAMAWQADRCAVIVLLVAEVVGGAASGVLLAMTAQAMAPLVGTGTVAHRVHEAMPYLIGAGVSAAVSRGSHAFGQWAEDRLRPQLLTAADQSLLDAVLRVRLEVYQNPEFTQDQERAEAGVVRSERLVTEIQVFLGSLIRLVAAGGVLAGLHPLMLGVLLLAVVPSGVGAVLRARIEYRTSLTVTAGRTIKSMMRGYATSKWVGDEVRGNSMGPYLRFWYARISASVDEKILAETPKQLRVDLLSYATSGLCLAGAYGALGWLTVTGRVSLAVSATVIVAVRQALASIRDLLAYTIGLFRHCLYLADWEKFIDNSRTQAPRTTGPVVPEAVETVRAEKVSYWYPNKTAPAVDDVSLTFNRGEVVAIVGENGSGKSTLIRLLLGLYTTEKGTVTWDGIDLRDADQVALRDRTGVVTQAFCSWPLSVRENVTLGQPRTHDDVPVWEALNQVGMVEAIEELPNRLDTLLARELYGGVLLSGGQWQRIACARAMYRQPALLVMDEPTSMMDARGEHQIFTELKKMAQGRITIVVTHRLENTKIADRIVVMEHGKVIEHGTFGQLATAGGLFQELYELSQDR</sequence>
<dbReference type="Gene3D" id="3.40.50.300">
    <property type="entry name" value="P-loop containing nucleotide triphosphate hydrolases"/>
    <property type="match status" value="1"/>
</dbReference>
<evidence type="ECO:0000256" key="5">
    <source>
        <dbReference type="ARBA" id="ARBA00022989"/>
    </source>
</evidence>
<dbReference type="InterPro" id="IPR027417">
    <property type="entry name" value="P-loop_NTPase"/>
</dbReference>
<dbReference type="InterPro" id="IPR003593">
    <property type="entry name" value="AAA+_ATPase"/>
</dbReference>
<dbReference type="CDD" id="cd03228">
    <property type="entry name" value="ABCC_MRP_Like"/>
    <property type="match status" value="1"/>
</dbReference>
<keyword evidence="5 7" id="KW-1133">Transmembrane helix</keyword>
<evidence type="ECO:0000313" key="10">
    <source>
        <dbReference type="Proteomes" id="UP001596083"/>
    </source>
</evidence>
<dbReference type="PROSITE" id="PS50893">
    <property type="entry name" value="ABC_TRANSPORTER_2"/>
    <property type="match status" value="1"/>
</dbReference>
<dbReference type="InterPro" id="IPR003439">
    <property type="entry name" value="ABC_transporter-like_ATP-bd"/>
</dbReference>
<keyword evidence="3" id="KW-0547">Nucleotide-binding</keyword>
<feature type="transmembrane region" description="Helical" evidence="7">
    <location>
        <begin position="191"/>
        <end position="209"/>
    </location>
</feature>
<keyword evidence="10" id="KW-1185">Reference proteome</keyword>
<keyword evidence="4 9" id="KW-0067">ATP-binding</keyword>
<proteinExistence type="predicted"/>
<keyword evidence="2 7" id="KW-0812">Transmembrane</keyword>
<evidence type="ECO:0000259" key="8">
    <source>
        <dbReference type="PROSITE" id="PS50893"/>
    </source>
</evidence>
<dbReference type="RefSeq" id="WP_390316042.1">
    <property type="nucleotide sequence ID" value="NZ_JBHSPB010000006.1"/>
</dbReference>
<evidence type="ECO:0000256" key="6">
    <source>
        <dbReference type="ARBA" id="ARBA00023136"/>
    </source>
</evidence>
<dbReference type="PANTHER" id="PTHR43394:SF1">
    <property type="entry name" value="ATP-BINDING CASSETTE SUB-FAMILY B MEMBER 10, MITOCHONDRIAL"/>
    <property type="match status" value="1"/>
</dbReference>
<dbReference type="GO" id="GO:0005524">
    <property type="term" value="F:ATP binding"/>
    <property type="evidence" value="ECO:0007669"/>
    <property type="project" value="UniProtKB-KW"/>
</dbReference>
<dbReference type="Gene3D" id="1.20.1560.10">
    <property type="entry name" value="ABC transporter type 1, transmembrane domain"/>
    <property type="match status" value="1"/>
</dbReference>
<dbReference type="SUPFAM" id="SSF52540">
    <property type="entry name" value="P-loop containing nucleoside triphosphate hydrolases"/>
    <property type="match status" value="1"/>
</dbReference>
<comment type="caution">
    <text evidence="9">The sequence shown here is derived from an EMBL/GenBank/DDBJ whole genome shotgun (WGS) entry which is preliminary data.</text>
</comment>
<evidence type="ECO:0000256" key="4">
    <source>
        <dbReference type="ARBA" id="ARBA00022840"/>
    </source>
</evidence>
<reference evidence="10" key="1">
    <citation type="journal article" date="2019" name="Int. J. Syst. Evol. Microbiol.">
        <title>The Global Catalogue of Microorganisms (GCM) 10K type strain sequencing project: providing services to taxonomists for standard genome sequencing and annotation.</title>
        <authorList>
            <consortium name="The Broad Institute Genomics Platform"/>
            <consortium name="The Broad Institute Genome Sequencing Center for Infectious Disease"/>
            <person name="Wu L."/>
            <person name="Ma J."/>
        </authorList>
    </citation>
    <scope>NUCLEOTIDE SEQUENCE [LARGE SCALE GENOMIC DNA]</scope>
    <source>
        <strain evidence="10">CGMCC 4.7304</strain>
    </source>
</reference>
<evidence type="ECO:0000256" key="2">
    <source>
        <dbReference type="ARBA" id="ARBA00022692"/>
    </source>
</evidence>
<dbReference type="InterPro" id="IPR036640">
    <property type="entry name" value="ABC1_TM_sf"/>
</dbReference>
<dbReference type="EMBL" id="JBHSPB010000006">
    <property type="protein sequence ID" value="MFC5720854.1"/>
    <property type="molecule type" value="Genomic_DNA"/>
</dbReference>
<feature type="domain" description="ABC transporter" evidence="8">
    <location>
        <begin position="371"/>
        <end position="610"/>
    </location>
</feature>
<dbReference type="Proteomes" id="UP001596083">
    <property type="component" value="Unassembled WGS sequence"/>
</dbReference>
<organism evidence="9 10">
    <name type="scientific">Streptomyces gamaensis</name>
    <dbReference type="NCBI Taxonomy" id="1763542"/>
    <lineage>
        <taxon>Bacteria</taxon>
        <taxon>Bacillati</taxon>
        <taxon>Actinomycetota</taxon>
        <taxon>Actinomycetes</taxon>
        <taxon>Kitasatosporales</taxon>
        <taxon>Streptomycetaceae</taxon>
        <taxon>Streptomyces</taxon>
    </lineage>
</organism>
<name>A0ABW0YW82_9ACTN</name>
<evidence type="ECO:0000256" key="7">
    <source>
        <dbReference type="SAM" id="Phobius"/>
    </source>
</evidence>
<protein>
    <submittedName>
        <fullName evidence="9">ABC transporter ATP-binding protein</fullName>
    </submittedName>
</protein>
<dbReference type="SMART" id="SM00382">
    <property type="entry name" value="AAA"/>
    <property type="match status" value="1"/>
</dbReference>
<feature type="transmembrane region" description="Helical" evidence="7">
    <location>
        <begin position="48"/>
        <end position="69"/>
    </location>
</feature>
<evidence type="ECO:0000256" key="3">
    <source>
        <dbReference type="ARBA" id="ARBA00022741"/>
    </source>
</evidence>
<gene>
    <name evidence="9" type="ORF">ACFP1Z_11820</name>
</gene>